<reference evidence="3 4" key="1">
    <citation type="submission" date="2020-08" db="EMBL/GenBank/DDBJ databases">
        <title>Genome public.</title>
        <authorList>
            <person name="Liu C."/>
            <person name="Sun Q."/>
        </authorList>
    </citation>
    <scope>NUCLEOTIDE SEQUENCE [LARGE SCALE GENOMIC DNA]</scope>
    <source>
        <strain evidence="3 4">NSJ-7</strain>
    </source>
</reference>
<organism evidence="3 4">
    <name type="scientific">Anaerostipes hominis</name>
    <name type="common">ex Liu et al. 2021</name>
    <dbReference type="NCBI Taxonomy" id="2763018"/>
    <lineage>
        <taxon>Bacteria</taxon>
        <taxon>Bacillati</taxon>
        <taxon>Bacillota</taxon>
        <taxon>Clostridia</taxon>
        <taxon>Lachnospirales</taxon>
        <taxon>Lachnospiraceae</taxon>
        <taxon>Anaerostipes</taxon>
    </lineage>
</organism>
<keyword evidence="2" id="KW-0732">Signal</keyword>
<evidence type="ECO:0000256" key="1">
    <source>
        <dbReference type="SAM" id="Phobius"/>
    </source>
</evidence>
<proteinExistence type="predicted"/>
<feature type="transmembrane region" description="Helical" evidence="1">
    <location>
        <begin position="1075"/>
        <end position="1093"/>
    </location>
</feature>
<name>A0ABR7FPV9_9FIRM</name>
<keyword evidence="1" id="KW-0472">Membrane</keyword>
<feature type="signal peptide" evidence="2">
    <location>
        <begin position="1"/>
        <end position="23"/>
    </location>
</feature>
<evidence type="ECO:0000256" key="2">
    <source>
        <dbReference type="SAM" id="SignalP"/>
    </source>
</evidence>
<dbReference type="RefSeq" id="WP_024727414.1">
    <property type="nucleotide sequence ID" value="NZ_JACOOS010000005.1"/>
</dbReference>
<dbReference type="EMBL" id="JACOOS010000005">
    <property type="protein sequence ID" value="MBC5677243.1"/>
    <property type="molecule type" value="Genomic_DNA"/>
</dbReference>
<protein>
    <submittedName>
        <fullName evidence="3">Uncharacterized protein</fullName>
    </submittedName>
</protein>
<comment type="caution">
    <text evidence="3">The sequence shown here is derived from an EMBL/GenBank/DDBJ whole genome shotgun (WGS) entry which is preliminary data.</text>
</comment>
<keyword evidence="1" id="KW-0812">Transmembrane</keyword>
<keyword evidence="1" id="KW-1133">Transmembrane helix</keyword>
<sequence>MKRMKRIMTFLLALSLTLQSCLAGGCLVAAEEGEGEDTNGVVIVRYLEEGTNKVLSKEYEETGVGGAAYKGPNGDGDLSHISIDGYDFVKTIKPEELAEDSEKNPIWDEDSCNSTFLNGKTQIITHYYESNEGSVKLRFVDADTKKEILAEDNDPWASYQETGKGGEAYKGRNHDGFMGKVSIPGYIYYQTLKPDKIATDEEGNPIWDEDTCNSIFIKGEHQVITHEYIKLDTSATNSLNFSKSNIGNGCDVTLIGAMKYLGNTDADSITMKISIPKVMKARSIKIPAAKAGDEVKLKISCLIENEHEQMVLEKESDAAKPLEVKIPSKAVELILTYHGKIKNAGFYREHQSNAFSVGKIEVLGQAIYEGKKESHEVSAKATVSVKKDGIEEKKEEKADSFQIFAPEAAALEISAPEYTHRYDNTHMDIDGITYHGPFIPVFQARVSVKNGDVSSMLLPDVEGAKNINAMIRTNQRTHSYENVKSGGTLNFKKFLSPGEQVEEIIIEFYHIKSLKTSKKGSIILTPSYDSMKDGERATLRASTRAYTTKEGNDGNAYYRSSNTLNAGVRVSSAKISGTTISMPNRILRGEDFVLKMKGFENLSTAHVDGMQSTMNFSAPVIIKSFEKGESGGESDGTAYEYMDGGVWRPYDEGKVNSTTGIRITVTNPSRGFAVQPKINLRQAEQDTKVVKASVRSRVYDGKKTYMEEYADSEIRFYDMKGTFSFSQEKGTLVSGETKQVYRMAFHKDDNPSGFSQIGIRISLDEKFLAETLNLGTWSDYDGSLRVTCRTKDGSLKEIGTYQKGAVVSLKRINEDLKEIQIKTQEGLGSESYAEGIKITGRTQKQPKTQKILAKADFDAVYGRYKQKIHDEKSLESKVYYYAITVPIMKLKKDGLYYGDKTIITLSNVATMGNCSAKKLDASILIPEKVSVEKILLPSFRGIKKASSLVFVFDNQMSKTIKAQGSYIPNKSMKKYIREIHFVQEKAPGGIKMDKGVTVAIKNESKVKRAFLSSASLKAEFGDGLKVSKQSDIYNVRLLAKKKDMVVDNNKKQKVQEIEDVPEKAAKKKPVNNTPFVLLAIGLCSAGFLCAYWMRRKKQEDEVHQIDPS</sequence>
<dbReference type="Proteomes" id="UP000635828">
    <property type="component" value="Unassembled WGS sequence"/>
</dbReference>
<evidence type="ECO:0000313" key="4">
    <source>
        <dbReference type="Proteomes" id="UP000635828"/>
    </source>
</evidence>
<feature type="chain" id="PRO_5046272779" evidence="2">
    <location>
        <begin position="24"/>
        <end position="1108"/>
    </location>
</feature>
<keyword evidence="4" id="KW-1185">Reference proteome</keyword>
<dbReference type="PROSITE" id="PS51257">
    <property type="entry name" value="PROKAR_LIPOPROTEIN"/>
    <property type="match status" value="1"/>
</dbReference>
<gene>
    <name evidence="3" type="ORF">H8S22_06355</name>
</gene>
<accession>A0ABR7FPV9</accession>
<evidence type="ECO:0000313" key="3">
    <source>
        <dbReference type="EMBL" id="MBC5677243.1"/>
    </source>
</evidence>